<proteinExistence type="predicted"/>
<reference evidence="1 2" key="1">
    <citation type="submission" date="2019-02" db="EMBL/GenBank/DDBJ databases">
        <authorList>
            <person name="Fomenkov A."/>
            <person name="Dubinina G."/>
            <person name="Grabovich M."/>
            <person name="Vincze T."/>
            <person name="Roberts R.J."/>
        </authorList>
    </citation>
    <scope>NUCLEOTIDE SEQUENCE [LARGE SCALE GENOMIC DNA]</scope>
    <source>
        <strain evidence="1 2">P</strain>
    </source>
</reference>
<dbReference type="EMBL" id="CP035807">
    <property type="protein sequence ID" value="QEN05614.1"/>
    <property type="molecule type" value="Genomic_DNA"/>
</dbReference>
<gene>
    <name evidence="1" type="ORF">EW093_13135</name>
</gene>
<organism evidence="1 2">
    <name type="scientific">Thiospirochaeta perfilievii</name>
    <dbReference type="NCBI Taxonomy" id="252967"/>
    <lineage>
        <taxon>Bacteria</taxon>
        <taxon>Pseudomonadati</taxon>
        <taxon>Spirochaetota</taxon>
        <taxon>Spirochaetia</taxon>
        <taxon>Spirochaetales</taxon>
        <taxon>Spirochaetaceae</taxon>
        <taxon>Thiospirochaeta</taxon>
    </lineage>
</organism>
<dbReference type="OrthoDB" id="1220440at2"/>
<evidence type="ECO:0000313" key="2">
    <source>
        <dbReference type="Proteomes" id="UP000323824"/>
    </source>
</evidence>
<keyword evidence="2" id="KW-1185">Reference proteome</keyword>
<name>A0A5C1QG82_9SPIO</name>
<dbReference type="AlphaFoldDB" id="A0A5C1QG82"/>
<accession>A0A5C1QG82</accession>
<dbReference type="Proteomes" id="UP000323824">
    <property type="component" value="Chromosome"/>
</dbReference>
<dbReference type="KEGG" id="sper:EW093_13135"/>
<evidence type="ECO:0000313" key="1">
    <source>
        <dbReference type="EMBL" id="QEN05614.1"/>
    </source>
</evidence>
<dbReference type="SUPFAM" id="SSF53756">
    <property type="entry name" value="UDP-Glycosyltransferase/glycogen phosphorylase"/>
    <property type="match status" value="1"/>
</dbReference>
<reference evidence="1 2" key="2">
    <citation type="submission" date="2019-09" db="EMBL/GenBank/DDBJ databases">
        <title>Complete Genome Sequence and Methylome Analysis of free living Spirochaetas.</title>
        <authorList>
            <person name="Leshcheva N."/>
            <person name="Mikheeva N."/>
        </authorList>
    </citation>
    <scope>NUCLEOTIDE SEQUENCE [LARGE SCALE GENOMIC DNA]</scope>
    <source>
        <strain evidence="1 2">P</strain>
    </source>
</reference>
<dbReference type="RefSeq" id="WP_149568850.1">
    <property type="nucleotide sequence ID" value="NZ_CP035807.1"/>
</dbReference>
<protein>
    <recommendedName>
        <fullName evidence="3">Glycosyltransferase family 1 protein</fullName>
    </recommendedName>
</protein>
<sequence length="412" mass="47897">MFDLSKTRILYLTAGEIPSKKNLIYSQVIKMAMKVKELEVFDDVCLFSFIPIRTILASYLRKRPASFKWYKDLNLKANWARSLMVIDSVFAHFFKDMIIEADTKKLIKKYSFVEGFSYIIHCRSYIATDIALKVCEKFPDINIKVLFDMRSILPPELYYSMGKLGDFFFVKSKIWERELLMRSDLSLLTTDRGIEYIKLESPFVNLKKINILGFDTDFNNDADKIFEHRWNAKNISYIGSIGLWHPLKMIENSLIYINNKIQNCHVSIVSSQTIETNISISQKNHDEIMDYYNTLLAIVIPGKAPTTYFDTMQMSINLFSTKASEALSMGVPIIVNETIVEVANLVRKNNCGIVFRINKNHEIIIEDNVLSKINNKDFWYELTKNAHELGTNYTFKKTLDTYLEYYKNIDGA</sequence>
<dbReference type="Gene3D" id="3.40.50.2000">
    <property type="entry name" value="Glycogen Phosphorylase B"/>
    <property type="match status" value="1"/>
</dbReference>
<evidence type="ECO:0008006" key="3">
    <source>
        <dbReference type="Google" id="ProtNLM"/>
    </source>
</evidence>